<dbReference type="SUPFAM" id="SSF46785">
    <property type="entry name" value="Winged helix' DNA-binding domain"/>
    <property type="match status" value="2"/>
</dbReference>
<dbReference type="AlphaFoldDB" id="A0A0F9S9P1"/>
<evidence type="ECO:0000313" key="1">
    <source>
        <dbReference type="EMBL" id="KKN33731.1"/>
    </source>
</evidence>
<comment type="caution">
    <text evidence="1">The sequence shown here is derived from an EMBL/GenBank/DDBJ whole genome shotgun (WGS) entry which is preliminary data.</text>
</comment>
<reference evidence="1" key="1">
    <citation type="journal article" date="2015" name="Nature">
        <title>Complex archaea that bridge the gap between prokaryotes and eukaryotes.</title>
        <authorList>
            <person name="Spang A."/>
            <person name="Saw J.H."/>
            <person name="Jorgensen S.L."/>
            <person name="Zaremba-Niedzwiedzka K."/>
            <person name="Martijn J."/>
            <person name="Lind A.E."/>
            <person name="van Eijk R."/>
            <person name="Schleper C."/>
            <person name="Guy L."/>
            <person name="Ettema T.J."/>
        </authorList>
    </citation>
    <scope>NUCLEOTIDE SEQUENCE</scope>
</reference>
<dbReference type="Gene3D" id="1.10.10.10">
    <property type="entry name" value="Winged helix-like DNA-binding domain superfamily/Winged helix DNA-binding domain"/>
    <property type="match status" value="2"/>
</dbReference>
<proteinExistence type="predicted"/>
<sequence>MTEAHPMLTDSNVKYWYWEVEPHWSGYDIAKAVGCGITTLYRFMKTHKIQIRSKSEANINRFNCPYKYKRFVKQRQTPEFRRQQSIVTSEVMKRLEVRKKISDAVKKASLKIFSTFQKAILLLLYSHEGLFLTDFGRMIELKKEKLDIKLRKLYNRGYVDRVKSYNNNGLNHYKSHYKYSLTRRGRELVSNGLKDGSFNLGEFKQIFRPVEIEKKMTINEFLQKENIGPNQLIVLKTIQKSGPKFLVELASQLQIPKTAIDRSLWALSSRGFIKREKKINQKYSGSINCRKQFLYSITDKCPALTDSV</sequence>
<dbReference type="InterPro" id="IPR036390">
    <property type="entry name" value="WH_DNA-bd_sf"/>
</dbReference>
<dbReference type="EMBL" id="LAZR01002155">
    <property type="protein sequence ID" value="KKN33731.1"/>
    <property type="molecule type" value="Genomic_DNA"/>
</dbReference>
<name>A0A0F9S9P1_9ZZZZ</name>
<gene>
    <name evidence="1" type="ORF">LCGC14_0800820</name>
</gene>
<dbReference type="InterPro" id="IPR036388">
    <property type="entry name" value="WH-like_DNA-bd_sf"/>
</dbReference>
<protein>
    <submittedName>
        <fullName evidence="1">Uncharacterized protein</fullName>
    </submittedName>
</protein>
<organism evidence="1">
    <name type="scientific">marine sediment metagenome</name>
    <dbReference type="NCBI Taxonomy" id="412755"/>
    <lineage>
        <taxon>unclassified sequences</taxon>
        <taxon>metagenomes</taxon>
        <taxon>ecological metagenomes</taxon>
    </lineage>
</organism>
<accession>A0A0F9S9P1</accession>